<accession>A0ACB9BJW4</accession>
<keyword evidence="2" id="KW-1185">Reference proteome</keyword>
<comment type="caution">
    <text evidence="1">The sequence shown here is derived from an EMBL/GenBank/DDBJ whole genome shotgun (WGS) entry which is preliminary data.</text>
</comment>
<proteinExistence type="predicted"/>
<reference evidence="1 2" key="2">
    <citation type="journal article" date="2022" name="Mol. Ecol. Resour.">
        <title>The genomes of chicory, endive, great burdock and yacon provide insights into Asteraceae paleo-polyploidization history and plant inulin production.</title>
        <authorList>
            <person name="Fan W."/>
            <person name="Wang S."/>
            <person name="Wang H."/>
            <person name="Wang A."/>
            <person name="Jiang F."/>
            <person name="Liu H."/>
            <person name="Zhao H."/>
            <person name="Xu D."/>
            <person name="Zhang Y."/>
        </authorList>
    </citation>
    <scope>NUCLEOTIDE SEQUENCE [LARGE SCALE GENOMIC DNA]</scope>
    <source>
        <strain evidence="2">cv. Punajuju</strain>
        <tissue evidence="1">Leaves</tissue>
    </source>
</reference>
<evidence type="ECO:0000313" key="1">
    <source>
        <dbReference type="EMBL" id="KAI3722312.1"/>
    </source>
</evidence>
<protein>
    <submittedName>
        <fullName evidence="1">Uncharacterized protein</fullName>
    </submittedName>
</protein>
<dbReference type="Proteomes" id="UP001055811">
    <property type="component" value="Linkage Group LG06"/>
</dbReference>
<reference evidence="2" key="1">
    <citation type="journal article" date="2022" name="Mol. Ecol. Resour.">
        <title>The genomes of chicory, endive, great burdock and yacon provide insights into Asteraceae palaeo-polyploidization history and plant inulin production.</title>
        <authorList>
            <person name="Fan W."/>
            <person name="Wang S."/>
            <person name="Wang H."/>
            <person name="Wang A."/>
            <person name="Jiang F."/>
            <person name="Liu H."/>
            <person name="Zhao H."/>
            <person name="Xu D."/>
            <person name="Zhang Y."/>
        </authorList>
    </citation>
    <scope>NUCLEOTIDE SEQUENCE [LARGE SCALE GENOMIC DNA]</scope>
    <source>
        <strain evidence="2">cv. Punajuju</strain>
    </source>
</reference>
<evidence type="ECO:0000313" key="2">
    <source>
        <dbReference type="Proteomes" id="UP001055811"/>
    </source>
</evidence>
<name>A0ACB9BJW4_CICIN</name>
<organism evidence="1 2">
    <name type="scientific">Cichorium intybus</name>
    <name type="common">Chicory</name>
    <dbReference type="NCBI Taxonomy" id="13427"/>
    <lineage>
        <taxon>Eukaryota</taxon>
        <taxon>Viridiplantae</taxon>
        <taxon>Streptophyta</taxon>
        <taxon>Embryophyta</taxon>
        <taxon>Tracheophyta</taxon>
        <taxon>Spermatophyta</taxon>
        <taxon>Magnoliopsida</taxon>
        <taxon>eudicotyledons</taxon>
        <taxon>Gunneridae</taxon>
        <taxon>Pentapetalae</taxon>
        <taxon>asterids</taxon>
        <taxon>campanulids</taxon>
        <taxon>Asterales</taxon>
        <taxon>Asteraceae</taxon>
        <taxon>Cichorioideae</taxon>
        <taxon>Cichorieae</taxon>
        <taxon>Cichoriinae</taxon>
        <taxon>Cichorium</taxon>
    </lineage>
</organism>
<sequence>MGERWTKALESGTYSYLVVQSLPTFDDMRFKTPLNKVKAADPDFLDPSSGWAVDRGEWMSREGIIVFQLIWNITEQLRVPVPVPDAAPSSVAKTKHHASKKVSNSARDSHWQLYPTLHQPVCVSFAPYSYSSTPPPATFVPLPPIGIPAVKPLSSFLTLLPIKSLLRCPEAGETKEGLIDQLEQIHNLVPSVLNEGIKAGIVELVDSRVISSCIRIKPTISSHESLSIPSPN</sequence>
<gene>
    <name evidence="1" type="ORF">L2E82_33345</name>
</gene>
<dbReference type="EMBL" id="CM042014">
    <property type="protein sequence ID" value="KAI3722312.1"/>
    <property type="molecule type" value="Genomic_DNA"/>
</dbReference>